<accession>A0A4Q4TIU5</accession>
<evidence type="ECO:0000256" key="1">
    <source>
        <dbReference type="SAM" id="MobiDB-lite"/>
    </source>
</evidence>
<reference evidence="2 3" key="1">
    <citation type="submission" date="2018-06" db="EMBL/GenBank/DDBJ databases">
        <title>Complete Genomes of Monosporascus.</title>
        <authorList>
            <person name="Robinson A.J."/>
            <person name="Natvig D.O."/>
        </authorList>
    </citation>
    <scope>NUCLEOTIDE SEQUENCE [LARGE SCALE GENOMIC DNA]</scope>
    <source>
        <strain evidence="2 3">CBS 110550</strain>
    </source>
</reference>
<keyword evidence="3" id="KW-1185">Reference proteome</keyword>
<feature type="compositionally biased region" description="Basic and acidic residues" evidence="1">
    <location>
        <begin position="1"/>
        <end position="19"/>
    </location>
</feature>
<feature type="region of interest" description="Disordered" evidence="1">
    <location>
        <begin position="1"/>
        <end position="66"/>
    </location>
</feature>
<organism evidence="2 3">
    <name type="scientific">Monosporascus ibericus</name>
    <dbReference type="NCBI Taxonomy" id="155417"/>
    <lineage>
        <taxon>Eukaryota</taxon>
        <taxon>Fungi</taxon>
        <taxon>Dikarya</taxon>
        <taxon>Ascomycota</taxon>
        <taxon>Pezizomycotina</taxon>
        <taxon>Sordariomycetes</taxon>
        <taxon>Xylariomycetidae</taxon>
        <taxon>Xylariales</taxon>
        <taxon>Xylariales incertae sedis</taxon>
        <taxon>Monosporascus</taxon>
    </lineage>
</organism>
<evidence type="ECO:0000313" key="2">
    <source>
        <dbReference type="EMBL" id="RYP05490.1"/>
    </source>
</evidence>
<dbReference type="EMBL" id="QJNU01000168">
    <property type="protein sequence ID" value="RYP05490.1"/>
    <property type="molecule type" value="Genomic_DNA"/>
</dbReference>
<dbReference type="Proteomes" id="UP000293360">
    <property type="component" value="Unassembled WGS sequence"/>
</dbReference>
<sequence>MFPKFDSRQSGESRRPPPRERHHHHLNVCDVKNLRSLGRGIRRQSRSSIKSTRSDFPAPPDGKERRLLSRYPVDTWPSSGDETPIYNTPEPHNVPFLQNFPTGSYIDPLVTAPTMIATGELDRLSSQARRNGSRSEAVLNGSSAWTTVMRQGKRRRTAGRSSDVMYT</sequence>
<evidence type="ECO:0000313" key="3">
    <source>
        <dbReference type="Proteomes" id="UP000293360"/>
    </source>
</evidence>
<protein>
    <submittedName>
        <fullName evidence="2">Uncharacterized protein</fullName>
    </submittedName>
</protein>
<dbReference type="AlphaFoldDB" id="A0A4Q4TIU5"/>
<dbReference type="OrthoDB" id="4758749at2759"/>
<feature type="region of interest" description="Disordered" evidence="1">
    <location>
        <begin position="148"/>
        <end position="167"/>
    </location>
</feature>
<gene>
    <name evidence="2" type="ORF">DL764_003750</name>
</gene>
<proteinExistence type="predicted"/>
<comment type="caution">
    <text evidence="2">The sequence shown here is derived from an EMBL/GenBank/DDBJ whole genome shotgun (WGS) entry which is preliminary data.</text>
</comment>
<name>A0A4Q4TIU5_9PEZI</name>
<dbReference type="STRING" id="155417.A0A4Q4TIU5"/>